<dbReference type="PRINTS" id="PR00081">
    <property type="entry name" value="GDHRDH"/>
</dbReference>
<evidence type="ECO:0000259" key="4">
    <source>
        <dbReference type="SMART" id="SM00822"/>
    </source>
</evidence>
<dbReference type="Pfam" id="PF00106">
    <property type="entry name" value="adh_short"/>
    <property type="match status" value="1"/>
</dbReference>
<evidence type="ECO:0000313" key="6">
    <source>
        <dbReference type="Proteomes" id="UP001158576"/>
    </source>
</evidence>
<evidence type="ECO:0000256" key="2">
    <source>
        <dbReference type="ARBA" id="ARBA00023002"/>
    </source>
</evidence>
<evidence type="ECO:0000256" key="3">
    <source>
        <dbReference type="RuleBase" id="RU000363"/>
    </source>
</evidence>
<evidence type="ECO:0000313" key="5">
    <source>
        <dbReference type="EMBL" id="CAG5112644.1"/>
    </source>
</evidence>
<dbReference type="Gene3D" id="1.10.287.4290">
    <property type="match status" value="1"/>
</dbReference>
<dbReference type="PANTHER" id="PTHR45024:SF2">
    <property type="entry name" value="SCP2 DOMAIN-CONTAINING PROTEIN"/>
    <property type="match status" value="1"/>
</dbReference>
<dbReference type="PROSITE" id="PS00061">
    <property type="entry name" value="ADH_SHORT"/>
    <property type="match status" value="1"/>
</dbReference>
<dbReference type="Gene3D" id="3.40.50.720">
    <property type="entry name" value="NAD(P)-binding Rossmann-like Domain"/>
    <property type="match status" value="1"/>
</dbReference>
<dbReference type="PANTHER" id="PTHR45024">
    <property type="entry name" value="DEHYDROGENASES, SHORT CHAIN"/>
    <property type="match status" value="1"/>
</dbReference>
<proteinExistence type="inferred from homology"/>
<evidence type="ECO:0000256" key="1">
    <source>
        <dbReference type="ARBA" id="ARBA00006484"/>
    </source>
</evidence>
<dbReference type="InterPro" id="IPR002347">
    <property type="entry name" value="SDR_fam"/>
</dbReference>
<keyword evidence="2" id="KW-0560">Oxidoreductase</keyword>
<feature type="domain" description="Ketoreductase" evidence="4">
    <location>
        <begin position="26"/>
        <end position="200"/>
    </location>
</feature>
<protein>
    <submittedName>
        <fullName evidence="5">Oidioi.mRNA.OKI2018_I69.chr2.g6835.t1.cds</fullName>
    </submittedName>
</protein>
<dbReference type="SUPFAM" id="SSF51735">
    <property type="entry name" value="NAD(P)-binding Rossmann-fold domains"/>
    <property type="match status" value="1"/>
</dbReference>
<dbReference type="SMART" id="SM00822">
    <property type="entry name" value="PKS_KR"/>
    <property type="match status" value="1"/>
</dbReference>
<sequence>MLKTFARKALTTSSVRASSQLRYDGQVAIITGAGAGLGKEYALQFASRGASVVVNDLGGARDGDGASNSAADAVVELIKSKGGKAVANYNSVTDGDELVKTAVDSFGKVDIVVNNAGILRDRSLLRISEDDWNAIIDVHLTGAFKTSQAAFEHMKANKFGRFIFTSSAAGIYGNFGQANYSAAKLGLYGFSNTIAIEGAKYNITSNTIAPLAASRLTEDILPPDILDMLKPEYVAPLVLYLCHQDTSKTGGLFEVGGGWAGELRRERAKGAVYAKKGEEITVEGVQANFDGITDFDEPTYPTSSMESTMEMVDAIVSAE</sequence>
<dbReference type="InterPro" id="IPR020904">
    <property type="entry name" value="Sc_DH/Rdtase_CS"/>
</dbReference>
<name>A0ABN7TDI1_OIKDI</name>
<reference evidence="5 6" key="1">
    <citation type="submission" date="2021-04" db="EMBL/GenBank/DDBJ databases">
        <authorList>
            <person name="Bliznina A."/>
        </authorList>
    </citation>
    <scope>NUCLEOTIDE SEQUENCE [LARGE SCALE GENOMIC DNA]</scope>
</reference>
<dbReference type="EMBL" id="OU015567">
    <property type="protein sequence ID" value="CAG5112644.1"/>
    <property type="molecule type" value="Genomic_DNA"/>
</dbReference>
<dbReference type="Proteomes" id="UP001158576">
    <property type="component" value="Chromosome 2"/>
</dbReference>
<dbReference type="PRINTS" id="PR00080">
    <property type="entry name" value="SDRFAMILY"/>
</dbReference>
<gene>
    <name evidence="5" type="ORF">OKIOD_LOCUS15600</name>
</gene>
<keyword evidence="6" id="KW-1185">Reference proteome</keyword>
<dbReference type="InterPro" id="IPR051687">
    <property type="entry name" value="Peroxisomal_Beta-Oxidation"/>
</dbReference>
<organism evidence="5 6">
    <name type="scientific">Oikopleura dioica</name>
    <name type="common">Tunicate</name>
    <dbReference type="NCBI Taxonomy" id="34765"/>
    <lineage>
        <taxon>Eukaryota</taxon>
        <taxon>Metazoa</taxon>
        <taxon>Chordata</taxon>
        <taxon>Tunicata</taxon>
        <taxon>Appendicularia</taxon>
        <taxon>Copelata</taxon>
        <taxon>Oikopleuridae</taxon>
        <taxon>Oikopleura</taxon>
    </lineage>
</organism>
<dbReference type="InterPro" id="IPR036291">
    <property type="entry name" value="NAD(P)-bd_dom_sf"/>
</dbReference>
<comment type="similarity">
    <text evidence="1 3">Belongs to the short-chain dehydrogenases/reductases (SDR) family.</text>
</comment>
<dbReference type="InterPro" id="IPR057326">
    <property type="entry name" value="KR_dom"/>
</dbReference>
<accession>A0ABN7TDI1</accession>
<dbReference type="CDD" id="cd05353">
    <property type="entry name" value="hydroxyacyl-CoA-like_DH_SDR_c-like"/>
    <property type="match status" value="1"/>
</dbReference>